<accession>A0A1H9WF11</accession>
<dbReference type="PANTHER" id="PTHR43876">
    <property type="entry name" value="UBIQUINONE BIOSYNTHESIS MONOOXYGENASE COQ6, MITOCHONDRIAL"/>
    <property type="match status" value="1"/>
</dbReference>
<reference evidence="9 10" key="1">
    <citation type="submission" date="2016-10" db="EMBL/GenBank/DDBJ databases">
        <authorList>
            <person name="de Groot N.N."/>
        </authorList>
    </citation>
    <scope>NUCLEOTIDE SEQUENCE [LARGE SCALE GENOMIC DNA]</scope>
    <source>
        <strain evidence="9 10">DSM 23042</strain>
    </source>
</reference>
<protein>
    <submittedName>
        <fullName evidence="9">2-octaprenyl-6-methoxyphenol hydroxylase</fullName>
    </submittedName>
</protein>
<dbReference type="EMBL" id="FOGU01000010">
    <property type="protein sequence ID" value="SES32518.1"/>
    <property type="molecule type" value="Genomic_DNA"/>
</dbReference>
<evidence type="ECO:0000256" key="2">
    <source>
        <dbReference type="ARBA" id="ARBA00004749"/>
    </source>
</evidence>
<dbReference type="InterPro" id="IPR010971">
    <property type="entry name" value="UbiH/COQ6"/>
</dbReference>
<dbReference type="SUPFAM" id="SSF51905">
    <property type="entry name" value="FAD/NAD(P)-binding domain"/>
    <property type="match status" value="1"/>
</dbReference>
<keyword evidence="4" id="KW-0285">Flavoprotein</keyword>
<organism evidence="9 10">
    <name type="scientific">Tranquillimonas rosea</name>
    <dbReference type="NCBI Taxonomy" id="641238"/>
    <lineage>
        <taxon>Bacteria</taxon>
        <taxon>Pseudomonadati</taxon>
        <taxon>Pseudomonadota</taxon>
        <taxon>Alphaproteobacteria</taxon>
        <taxon>Rhodobacterales</taxon>
        <taxon>Roseobacteraceae</taxon>
        <taxon>Tranquillimonas</taxon>
    </lineage>
</organism>
<dbReference type="PANTHER" id="PTHR43876:SF7">
    <property type="entry name" value="UBIQUINONE BIOSYNTHESIS MONOOXYGENASE COQ6, MITOCHONDRIAL"/>
    <property type="match status" value="1"/>
</dbReference>
<evidence type="ECO:0000256" key="6">
    <source>
        <dbReference type="ARBA" id="ARBA00023002"/>
    </source>
</evidence>
<dbReference type="InterPro" id="IPR002938">
    <property type="entry name" value="FAD-bd"/>
</dbReference>
<evidence type="ECO:0000256" key="3">
    <source>
        <dbReference type="ARBA" id="ARBA00005349"/>
    </source>
</evidence>
<evidence type="ECO:0000256" key="1">
    <source>
        <dbReference type="ARBA" id="ARBA00001974"/>
    </source>
</evidence>
<dbReference type="GO" id="GO:0004497">
    <property type="term" value="F:monooxygenase activity"/>
    <property type="evidence" value="ECO:0007669"/>
    <property type="project" value="UniProtKB-KW"/>
</dbReference>
<dbReference type="GO" id="GO:0016705">
    <property type="term" value="F:oxidoreductase activity, acting on paired donors, with incorporation or reduction of molecular oxygen"/>
    <property type="evidence" value="ECO:0007669"/>
    <property type="project" value="InterPro"/>
</dbReference>
<dbReference type="InterPro" id="IPR051205">
    <property type="entry name" value="UbiH/COQ6_monooxygenase"/>
</dbReference>
<dbReference type="GO" id="GO:0006744">
    <property type="term" value="P:ubiquinone biosynthetic process"/>
    <property type="evidence" value="ECO:0007669"/>
    <property type="project" value="UniProtKB-UniPathway"/>
</dbReference>
<dbReference type="GO" id="GO:0071949">
    <property type="term" value="F:FAD binding"/>
    <property type="evidence" value="ECO:0007669"/>
    <property type="project" value="InterPro"/>
</dbReference>
<keyword evidence="5" id="KW-0274">FAD</keyword>
<dbReference type="RefSeq" id="WP_092695499.1">
    <property type="nucleotide sequence ID" value="NZ_FOGU01000010.1"/>
</dbReference>
<dbReference type="STRING" id="641238.SAMN04490244_110135"/>
<gene>
    <name evidence="9" type="ORF">SAMN04490244_110135</name>
</gene>
<sequence>MTHATVDILVSGAGIAGMVTAAGLARAGFSVCIVDPSVPADSADAAGSDLRSTAYLRPARALFDRLGLWETLAPHATPLEVLRVIDTTGWPPAERERRSFEARDLGHDSFGWNIPNWRTRRELAAILSEMPRVDLRLGTGFSEMLVRDREARVRLDDGTHLTARLVLGADGRASPVRQATGIGVDTTRYGQTALAFAVTHPVPHGNISTEIYNSGGAFTTVPLPDHDGQPASAIVWMDDGPRSAELRAGPAETFAETLRLRSCDILGRMTPVTPIRAWPVITQTAHRMTARRTAILAEAAHVLPPIGAQGLNTSLVDVALLLNLAERHRETLGGDEMLAAFEKGRTRDVHARAAVIDLFNRVCKSDRPLAQAARTAGLSAVHGLAPLRRKIMRAGLGDTEVRSDRGGLPR</sequence>
<name>A0A1H9WF11_9RHOB</name>
<feature type="domain" description="FAD-binding" evidence="8">
    <location>
        <begin position="6"/>
        <end position="347"/>
    </location>
</feature>
<dbReference type="Pfam" id="PF01494">
    <property type="entry name" value="FAD_binding_3"/>
    <property type="match status" value="1"/>
</dbReference>
<dbReference type="Proteomes" id="UP000198885">
    <property type="component" value="Unassembled WGS sequence"/>
</dbReference>
<dbReference type="Gene3D" id="3.50.50.60">
    <property type="entry name" value="FAD/NAD(P)-binding domain"/>
    <property type="match status" value="2"/>
</dbReference>
<keyword evidence="10" id="KW-1185">Reference proteome</keyword>
<evidence type="ECO:0000256" key="7">
    <source>
        <dbReference type="ARBA" id="ARBA00023033"/>
    </source>
</evidence>
<dbReference type="AlphaFoldDB" id="A0A1H9WF11"/>
<dbReference type="UniPathway" id="UPA00232"/>
<dbReference type="PRINTS" id="PR00420">
    <property type="entry name" value="RNGMNOXGNASE"/>
</dbReference>
<proteinExistence type="inferred from homology"/>
<dbReference type="InterPro" id="IPR036188">
    <property type="entry name" value="FAD/NAD-bd_sf"/>
</dbReference>
<comment type="cofactor">
    <cofactor evidence="1">
        <name>FAD</name>
        <dbReference type="ChEBI" id="CHEBI:57692"/>
    </cofactor>
</comment>
<evidence type="ECO:0000259" key="8">
    <source>
        <dbReference type="Pfam" id="PF01494"/>
    </source>
</evidence>
<keyword evidence="6" id="KW-0560">Oxidoreductase</keyword>
<evidence type="ECO:0000256" key="4">
    <source>
        <dbReference type="ARBA" id="ARBA00022630"/>
    </source>
</evidence>
<evidence type="ECO:0000256" key="5">
    <source>
        <dbReference type="ARBA" id="ARBA00022827"/>
    </source>
</evidence>
<evidence type="ECO:0000313" key="10">
    <source>
        <dbReference type="Proteomes" id="UP000198885"/>
    </source>
</evidence>
<evidence type="ECO:0000313" key="9">
    <source>
        <dbReference type="EMBL" id="SES32518.1"/>
    </source>
</evidence>
<dbReference type="OrthoDB" id="9796623at2"/>
<comment type="similarity">
    <text evidence="3">Belongs to the UbiH/COQ6 family.</text>
</comment>
<keyword evidence="7" id="KW-0503">Monooxygenase</keyword>
<dbReference type="NCBIfam" id="TIGR01988">
    <property type="entry name" value="Ubi-OHases"/>
    <property type="match status" value="1"/>
</dbReference>
<comment type="pathway">
    <text evidence="2">Cofactor biosynthesis; ubiquinone biosynthesis.</text>
</comment>